<name>A0A498IXC0_MALDO</name>
<comment type="caution">
    <text evidence="1">The sequence shown here is derived from an EMBL/GenBank/DDBJ whole genome shotgun (WGS) entry which is preliminary data.</text>
</comment>
<gene>
    <name evidence="1" type="ORF">DVH24_022230</name>
</gene>
<evidence type="ECO:0000313" key="2">
    <source>
        <dbReference type="Proteomes" id="UP000290289"/>
    </source>
</evidence>
<sequence length="140" mass="16114">MVRLLSLFNTSSHNASVCVNKTEVGSAFTDEGVYINEVIDDSRDKLKGIQLKCKFQDTARDIYIWDDVWKLKFTERSSGSEYVFKISKTSGEIRLVVTDTGIIIFNDSDEALSIFPVEEHYKFYKMFFDQGKWVVKASEN</sequence>
<dbReference type="EMBL" id="RDQH01000336">
    <property type="protein sequence ID" value="RXH86957.1"/>
    <property type="molecule type" value="Genomic_DNA"/>
</dbReference>
<accession>A0A498IXC0</accession>
<organism evidence="1 2">
    <name type="scientific">Malus domestica</name>
    <name type="common">Apple</name>
    <name type="synonym">Pyrus malus</name>
    <dbReference type="NCBI Taxonomy" id="3750"/>
    <lineage>
        <taxon>Eukaryota</taxon>
        <taxon>Viridiplantae</taxon>
        <taxon>Streptophyta</taxon>
        <taxon>Embryophyta</taxon>
        <taxon>Tracheophyta</taxon>
        <taxon>Spermatophyta</taxon>
        <taxon>Magnoliopsida</taxon>
        <taxon>eudicotyledons</taxon>
        <taxon>Gunneridae</taxon>
        <taxon>Pentapetalae</taxon>
        <taxon>rosids</taxon>
        <taxon>fabids</taxon>
        <taxon>Rosales</taxon>
        <taxon>Rosaceae</taxon>
        <taxon>Amygdaloideae</taxon>
        <taxon>Maleae</taxon>
        <taxon>Malus</taxon>
    </lineage>
</organism>
<dbReference type="AlphaFoldDB" id="A0A498IXC0"/>
<reference evidence="1 2" key="1">
    <citation type="submission" date="2018-10" db="EMBL/GenBank/DDBJ databases">
        <title>A high-quality apple genome assembly.</title>
        <authorList>
            <person name="Hu J."/>
        </authorList>
    </citation>
    <scope>NUCLEOTIDE SEQUENCE [LARGE SCALE GENOMIC DNA]</scope>
    <source>
        <strain evidence="2">cv. HFTH1</strain>
        <tissue evidence="1">Young leaf</tissue>
    </source>
</reference>
<protein>
    <submittedName>
        <fullName evidence="1">Uncharacterized protein</fullName>
    </submittedName>
</protein>
<keyword evidence="2" id="KW-1185">Reference proteome</keyword>
<evidence type="ECO:0000313" key="1">
    <source>
        <dbReference type="EMBL" id="RXH86957.1"/>
    </source>
</evidence>
<dbReference type="Proteomes" id="UP000290289">
    <property type="component" value="Chromosome 10"/>
</dbReference>
<proteinExistence type="predicted"/>